<protein>
    <submittedName>
        <fullName evidence="1">Uncharacterized protein</fullName>
    </submittedName>
</protein>
<dbReference type="EMBL" id="EF677646">
    <property type="protein sequence ID" value="ABR17456.1"/>
    <property type="molecule type" value="mRNA"/>
</dbReference>
<dbReference type="AlphaFoldDB" id="B8LP76"/>
<evidence type="ECO:0000313" key="1">
    <source>
        <dbReference type="EMBL" id="ABR17456.1"/>
    </source>
</evidence>
<sequence length="195" mass="21708">MVMYQKVRHINCLISVESGKFAAKVNVTGDIELPLPFAYCLSELGHVRIADLTKEMLVVPTYPTGIRNFGLLEDTTWSHAKHNRAVRSMKEIDIAFSAVDVKKARGSTWWLYRQVQTGSSVRLTCPLPEVNFHKGGAVLHTLFLQGDGDVTANEIADIGPLGSDTYGMMLQNPPPGIQFCTFRALLSEDNMQWQP</sequence>
<name>B8LP76_PICSI</name>
<organism evidence="1">
    <name type="scientific">Picea sitchensis</name>
    <name type="common">Sitka spruce</name>
    <name type="synonym">Pinus sitchensis</name>
    <dbReference type="NCBI Taxonomy" id="3332"/>
    <lineage>
        <taxon>Eukaryota</taxon>
        <taxon>Viridiplantae</taxon>
        <taxon>Streptophyta</taxon>
        <taxon>Embryophyta</taxon>
        <taxon>Tracheophyta</taxon>
        <taxon>Spermatophyta</taxon>
        <taxon>Pinopsida</taxon>
        <taxon>Pinidae</taxon>
        <taxon>Conifers I</taxon>
        <taxon>Pinales</taxon>
        <taxon>Pinaceae</taxon>
        <taxon>Picea</taxon>
    </lineage>
</organism>
<reference evidence="1" key="1">
    <citation type="submission" date="2007-06" db="EMBL/GenBank/DDBJ databases">
        <title>Full length cDNA sequences from Sitka Spruce (Picea sitchensis).</title>
        <authorList>
            <person name="Ralph S.G."/>
            <person name="Chun H.E."/>
            <person name="Liao N."/>
            <person name="Ali J."/>
            <person name="Reid K."/>
            <person name="Kolosova N."/>
            <person name="Cooper N."/>
            <person name="Cullis C."/>
            <person name="Jancsik S."/>
            <person name="Moore R."/>
            <person name="Mayo M."/>
            <person name="Wagner S."/>
            <person name="Holt R.A."/>
            <person name="Jones S.J.M."/>
            <person name="Marra M.A."/>
            <person name="Ritland C.E."/>
            <person name="Ritland K."/>
            <person name="Bohlmann J."/>
        </authorList>
    </citation>
    <scope>NUCLEOTIDE SEQUENCE</scope>
    <source>
        <tissue evidence="1">Green portion of the leader tissue</tissue>
    </source>
</reference>
<proteinExistence type="evidence at transcript level"/>
<accession>B8LP76</accession>